<evidence type="ECO:0000256" key="6">
    <source>
        <dbReference type="PIRSR" id="PIRSR000337-1"/>
    </source>
</evidence>
<dbReference type="SUPFAM" id="SSF51679">
    <property type="entry name" value="Bacterial luciferase-like"/>
    <property type="match status" value="1"/>
</dbReference>
<evidence type="ECO:0000256" key="2">
    <source>
        <dbReference type="ARBA" id="ARBA00022643"/>
    </source>
</evidence>
<organism evidence="8 9">
    <name type="scientific">Paenibacillus algorifonticola</name>
    <dbReference type="NCBI Taxonomy" id="684063"/>
    <lineage>
        <taxon>Bacteria</taxon>
        <taxon>Bacillati</taxon>
        <taxon>Bacillota</taxon>
        <taxon>Bacilli</taxon>
        <taxon>Bacillales</taxon>
        <taxon>Paenibacillaceae</taxon>
        <taxon>Paenibacillus</taxon>
    </lineage>
</organism>
<evidence type="ECO:0000256" key="4">
    <source>
        <dbReference type="ARBA" id="ARBA00023033"/>
    </source>
</evidence>
<evidence type="ECO:0000313" key="9">
    <source>
        <dbReference type="Proteomes" id="UP000183410"/>
    </source>
</evidence>
<dbReference type="GO" id="GO:0016705">
    <property type="term" value="F:oxidoreductase activity, acting on paired donors, with incorporation or reduction of molecular oxygen"/>
    <property type="evidence" value="ECO:0007669"/>
    <property type="project" value="InterPro"/>
</dbReference>
<gene>
    <name evidence="8" type="ORF">SAMN04487969_11675</name>
</gene>
<comment type="similarity">
    <text evidence="5">Belongs to the NtaA/SnaA/DszA monooxygenase family.</text>
</comment>
<dbReference type="RefSeq" id="WP_046233328.1">
    <property type="nucleotide sequence ID" value="NZ_FONN01000016.1"/>
</dbReference>
<protein>
    <submittedName>
        <fullName evidence="8">Flavin-dependent oxidoreductase, luciferase family (Includes alkanesulfonate monooxygenase SsuD and methylene tetrahydromethanopterin reductase)</fullName>
    </submittedName>
</protein>
<dbReference type="Proteomes" id="UP000183410">
    <property type="component" value="Unassembled WGS sequence"/>
</dbReference>
<keyword evidence="2 6" id="KW-0288">FMN</keyword>
<evidence type="ECO:0000256" key="1">
    <source>
        <dbReference type="ARBA" id="ARBA00022630"/>
    </source>
</evidence>
<dbReference type="AlphaFoldDB" id="A0A1I2GHN6"/>
<dbReference type="InterPro" id="IPR016215">
    <property type="entry name" value="NTA_MOA"/>
</dbReference>
<keyword evidence="4 8" id="KW-0503">Monooxygenase</keyword>
<keyword evidence="1 6" id="KW-0285">Flavoprotein</keyword>
<dbReference type="OrthoDB" id="3265338at2"/>
<dbReference type="PANTHER" id="PTHR30011:SF16">
    <property type="entry name" value="C2H2 FINGER DOMAIN TRANSCRIPTION FACTOR (EUROFUNG)-RELATED"/>
    <property type="match status" value="1"/>
</dbReference>
<dbReference type="PIRSF" id="PIRSF000337">
    <property type="entry name" value="NTA_MOA"/>
    <property type="match status" value="1"/>
</dbReference>
<feature type="domain" description="Luciferase-like" evidence="7">
    <location>
        <begin position="20"/>
        <end position="260"/>
    </location>
</feature>
<name>A0A1I2GHN6_9BACL</name>
<dbReference type="InterPro" id="IPR011251">
    <property type="entry name" value="Luciferase-like_dom"/>
</dbReference>
<dbReference type="Pfam" id="PF00296">
    <property type="entry name" value="Bac_luciferase"/>
    <property type="match status" value="1"/>
</dbReference>
<evidence type="ECO:0000313" key="8">
    <source>
        <dbReference type="EMBL" id="SFF17095.1"/>
    </source>
</evidence>
<keyword evidence="9" id="KW-1185">Reference proteome</keyword>
<reference evidence="9" key="1">
    <citation type="submission" date="2016-10" db="EMBL/GenBank/DDBJ databases">
        <authorList>
            <person name="Varghese N."/>
            <person name="Submissions S."/>
        </authorList>
    </citation>
    <scope>NUCLEOTIDE SEQUENCE [LARGE SCALE GENOMIC DNA]</scope>
    <source>
        <strain evidence="9">CGMCC 1.10223</strain>
    </source>
</reference>
<dbReference type="InterPro" id="IPR036661">
    <property type="entry name" value="Luciferase-like_sf"/>
</dbReference>
<evidence type="ECO:0000256" key="5">
    <source>
        <dbReference type="ARBA" id="ARBA00033748"/>
    </source>
</evidence>
<dbReference type="Gene3D" id="3.20.20.30">
    <property type="entry name" value="Luciferase-like domain"/>
    <property type="match status" value="1"/>
</dbReference>
<evidence type="ECO:0000259" key="7">
    <source>
        <dbReference type="Pfam" id="PF00296"/>
    </source>
</evidence>
<accession>A0A1I2GHN6</accession>
<sequence length="370" mass="40337">MMGGKSSNRQLYMSAAVDGLNYQQCVQLAEMAERALLHALIAPESSRLEKPAPSSPVLEPFTLLAALSASTSTIGLIAEVHSAFYEPFHAARKLAALDYMSSGRAGCLTLPGQEAAAANFGRVSKEQLRPHGYEASAAVEFAEAMQQLWDSWDDDALIYDKQAGMQFDEAKVREVNYTGRYYSTRGPLNIARPPQGHPPIVVPIRTQDDKLAAARVADVMIIEPNSLEEAIELSLELRELLRQQGRQPEQGRILASLTPIAVTAGSISEVDLRLGTVGGGGKTARGRLCCAGTAEEIADWIQLWHHSGAVDGFHIQPPLQAALDSFGYFAEQVIPELQRRGMFRQTGSSSTSLREQLGLSRPINQFHVIR</sequence>
<proteinExistence type="inferred from homology"/>
<dbReference type="GO" id="GO:0004497">
    <property type="term" value="F:monooxygenase activity"/>
    <property type="evidence" value="ECO:0007669"/>
    <property type="project" value="UniProtKB-KW"/>
</dbReference>
<feature type="binding site" evidence="6">
    <location>
        <position position="131"/>
    </location>
    <ligand>
        <name>FMN</name>
        <dbReference type="ChEBI" id="CHEBI:58210"/>
    </ligand>
</feature>
<keyword evidence="3" id="KW-0560">Oxidoreductase</keyword>
<dbReference type="EMBL" id="FONN01000016">
    <property type="protein sequence ID" value="SFF17095.1"/>
    <property type="molecule type" value="Genomic_DNA"/>
</dbReference>
<dbReference type="InterPro" id="IPR051260">
    <property type="entry name" value="Diverse_substr_monoxygenases"/>
</dbReference>
<dbReference type="PANTHER" id="PTHR30011">
    <property type="entry name" value="ALKANESULFONATE MONOOXYGENASE-RELATED"/>
    <property type="match status" value="1"/>
</dbReference>
<evidence type="ECO:0000256" key="3">
    <source>
        <dbReference type="ARBA" id="ARBA00023002"/>
    </source>
</evidence>